<keyword evidence="2" id="KW-1185">Reference proteome</keyword>
<reference evidence="1 2" key="1">
    <citation type="submission" date="2024-01" db="EMBL/GenBank/DDBJ databases">
        <title>The complete chloroplast genome sequence of Lithospermum erythrorhizon: insights into the phylogenetic relationship among Boraginaceae species and the maternal lineages of purple gromwells.</title>
        <authorList>
            <person name="Okada T."/>
            <person name="Watanabe K."/>
        </authorList>
    </citation>
    <scope>NUCLEOTIDE SEQUENCE [LARGE SCALE GENOMIC DNA]</scope>
</reference>
<dbReference type="PANTHER" id="PTHR31286:SF167">
    <property type="entry name" value="OS09G0268800 PROTEIN"/>
    <property type="match status" value="1"/>
</dbReference>
<accession>A0AAV3P7A1</accession>
<dbReference type="EMBL" id="BAABME010001073">
    <property type="protein sequence ID" value="GAA0147394.1"/>
    <property type="molecule type" value="Genomic_DNA"/>
</dbReference>
<sequence length="127" mass="14586">MEAEIIKNLQACKVFEEESKSLRYQANEYQPERLFSGHVKSMELPKDESGAHGSNGFPAEKDVKRIMQNRPWCFENTLLIMQAWELGLNPRDNPTTLSPFWIHVKGFPSEYYTKDIAPKIAGHSESV</sequence>
<dbReference type="Proteomes" id="UP001454036">
    <property type="component" value="Unassembled WGS sequence"/>
</dbReference>
<dbReference type="InterPro" id="IPR040256">
    <property type="entry name" value="At4g02000-like"/>
</dbReference>
<dbReference type="AlphaFoldDB" id="A0AAV3P7A1"/>
<proteinExistence type="predicted"/>
<protein>
    <recommendedName>
        <fullName evidence="3">DUF4283 domain-containing protein</fullName>
    </recommendedName>
</protein>
<comment type="caution">
    <text evidence="1">The sequence shown here is derived from an EMBL/GenBank/DDBJ whole genome shotgun (WGS) entry which is preliminary data.</text>
</comment>
<gene>
    <name evidence="1" type="ORF">LIER_07105</name>
</gene>
<evidence type="ECO:0000313" key="2">
    <source>
        <dbReference type="Proteomes" id="UP001454036"/>
    </source>
</evidence>
<evidence type="ECO:0000313" key="1">
    <source>
        <dbReference type="EMBL" id="GAA0147394.1"/>
    </source>
</evidence>
<dbReference type="PANTHER" id="PTHR31286">
    <property type="entry name" value="GLYCINE-RICH CELL WALL STRUCTURAL PROTEIN 1.8-LIKE"/>
    <property type="match status" value="1"/>
</dbReference>
<organism evidence="1 2">
    <name type="scientific">Lithospermum erythrorhizon</name>
    <name type="common">Purple gromwell</name>
    <name type="synonym">Lithospermum officinale var. erythrorhizon</name>
    <dbReference type="NCBI Taxonomy" id="34254"/>
    <lineage>
        <taxon>Eukaryota</taxon>
        <taxon>Viridiplantae</taxon>
        <taxon>Streptophyta</taxon>
        <taxon>Embryophyta</taxon>
        <taxon>Tracheophyta</taxon>
        <taxon>Spermatophyta</taxon>
        <taxon>Magnoliopsida</taxon>
        <taxon>eudicotyledons</taxon>
        <taxon>Gunneridae</taxon>
        <taxon>Pentapetalae</taxon>
        <taxon>asterids</taxon>
        <taxon>lamiids</taxon>
        <taxon>Boraginales</taxon>
        <taxon>Boraginaceae</taxon>
        <taxon>Boraginoideae</taxon>
        <taxon>Lithospermeae</taxon>
        <taxon>Lithospermum</taxon>
    </lineage>
</organism>
<name>A0AAV3P7A1_LITER</name>
<evidence type="ECO:0008006" key="3">
    <source>
        <dbReference type="Google" id="ProtNLM"/>
    </source>
</evidence>